<dbReference type="STRING" id="56107.Cylst_1170"/>
<evidence type="ECO:0000256" key="2">
    <source>
        <dbReference type="ARBA" id="ARBA00006521"/>
    </source>
</evidence>
<keyword evidence="7" id="KW-0227">DNA damage</keyword>
<keyword evidence="9" id="KW-0408">Iron</keyword>
<evidence type="ECO:0000256" key="7">
    <source>
        <dbReference type="ARBA" id="ARBA00022763"/>
    </source>
</evidence>
<comment type="similarity">
    <text evidence="2">Belongs to the uracil-DNA glycosylase (UDG) superfamily. Type 4 (UDGa) family.</text>
</comment>
<evidence type="ECO:0000256" key="1">
    <source>
        <dbReference type="ARBA" id="ARBA00001400"/>
    </source>
</evidence>
<keyword evidence="5" id="KW-0004">4Fe-4S</keyword>
<evidence type="ECO:0000313" key="13">
    <source>
        <dbReference type="EMBL" id="AFZ23472.1"/>
    </source>
</evidence>
<evidence type="ECO:0000256" key="3">
    <source>
        <dbReference type="ARBA" id="ARBA00012030"/>
    </source>
</evidence>
<evidence type="ECO:0000256" key="5">
    <source>
        <dbReference type="ARBA" id="ARBA00022485"/>
    </source>
</evidence>
<evidence type="ECO:0000313" key="14">
    <source>
        <dbReference type="Proteomes" id="UP000010475"/>
    </source>
</evidence>
<dbReference type="PATRIC" id="fig|56107.3.peg.1319"/>
<dbReference type="KEGG" id="csg:Cylst_1170"/>
<dbReference type="SMART" id="SM00986">
    <property type="entry name" value="UDG"/>
    <property type="match status" value="1"/>
</dbReference>
<dbReference type="GO" id="GO:0051539">
    <property type="term" value="F:4 iron, 4 sulfur cluster binding"/>
    <property type="evidence" value="ECO:0007669"/>
    <property type="project" value="UniProtKB-KW"/>
</dbReference>
<dbReference type="GO" id="GO:0006281">
    <property type="term" value="P:DNA repair"/>
    <property type="evidence" value="ECO:0007669"/>
    <property type="project" value="UniProtKB-KW"/>
</dbReference>
<dbReference type="AlphaFoldDB" id="K9WVD1"/>
<dbReference type="PANTHER" id="PTHR33693">
    <property type="entry name" value="TYPE-5 URACIL-DNA GLYCOSYLASE"/>
    <property type="match status" value="1"/>
</dbReference>
<evidence type="ECO:0000256" key="11">
    <source>
        <dbReference type="ARBA" id="ARBA00023204"/>
    </source>
</evidence>
<name>K9WVD1_9NOST</name>
<accession>K9WVD1</accession>
<dbReference type="Proteomes" id="UP000010475">
    <property type="component" value="Chromosome"/>
</dbReference>
<gene>
    <name evidence="13" type="ORF">Cylst_1170</name>
</gene>
<dbReference type="EC" id="3.2.2.27" evidence="3"/>
<organism evidence="13 14">
    <name type="scientific">Cylindrospermum stagnale PCC 7417</name>
    <dbReference type="NCBI Taxonomy" id="56107"/>
    <lineage>
        <taxon>Bacteria</taxon>
        <taxon>Bacillati</taxon>
        <taxon>Cyanobacteriota</taxon>
        <taxon>Cyanophyceae</taxon>
        <taxon>Nostocales</taxon>
        <taxon>Nostocaceae</taxon>
        <taxon>Cylindrospermum</taxon>
    </lineage>
</organism>
<dbReference type="InterPro" id="IPR005122">
    <property type="entry name" value="Uracil-DNA_glycosylase-like"/>
</dbReference>
<keyword evidence="10" id="KW-0411">Iron-sulfur</keyword>
<dbReference type="PANTHER" id="PTHR33693:SF1">
    <property type="entry name" value="TYPE-4 URACIL-DNA GLYCOSYLASE"/>
    <property type="match status" value="1"/>
</dbReference>
<dbReference type="SUPFAM" id="SSF52141">
    <property type="entry name" value="Uracil-DNA glycosylase-like"/>
    <property type="match status" value="1"/>
</dbReference>
<comment type="catalytic activity">
    <reaction evidence="1">
        <text>Hydrolyzes single-stranded DNA or mismatched double-stranded DNA and polynucleotides, releasing free uracil.</text>
        <dbReference type="EC" id="3.2.2.27"/>
    </reaction>
</comment>
<dbReference type="NCBIfam" id="TIGR00758">
    <property type="entry name" value="UDG_fam4"/>
    <property type="match status" value="1"/>
</dbReference>
<dbReference type="HOGENOM" id="CLU_044815_1_3_3"/>
<evidence type="ECO:0000259" key="12">
    <source>
        <dbReference type="SMART" id="SM00986"/>
    </source>
</evidence>
<dbReference type="EMBL" id="CP003642">
    <property type="protein sequence ID" value="AFZ23472.1"/>
    <property type="molecule type" value="Genomic_DNA"/>
</dbReference>
<dbReference type="Gene3D" id="3.40.470.10">
    <property type="entry name" value="Uracil-DNA glycosylase-like domain"/>
    <property type="match status" value="1"/>
</dbReference>
<dbReference type="Pfam" id="PF03167">
    <property type="entry name" value="UDG"/>
    <property type="match status" value="1"/>
</dbReference>
<reference evidence="13 14" key="1">
    <citation type="submission" date="2012-06" db="EMBL/GenBank/DDBJ databases">
        <title>Finished chromosome of genome of Cylindrospermum stagnale PCC 7417.</title>
        <authorList>
            <consortium name="US DOE Joint Genome Institute"/>
            <person name="Gugger M."/>
            <person name="Coursin T."/>
            <person name="Rippka R."/>
            <person name="Tandeau De Marsac N."/>
            <person name="Huntemann M."/>
            <person name="Wei C.-L."/>
            <person name="Han J."/>
            <person name="Detter J.C."/>
            <person name="Han C."/>
            <person name="Tapia R."/>
            <person name="Chen A."/>
            <person name="Kyrpides N."/>
            <person name="Mavromatis K."/>
            <person name="Markowitz V."/>
            <person name="Szeto E."/>
            <person name="Ivanova N."/>
            <person name="Pagani I."/>
            <person name="Pati A."/>
            <person name="Goodwin L."/>
            <person name="Nordberg H.P."/>
            <person name="Cantor M.N."/>
            <person name="Hua S.X."/>
            <person name="Woyke T."/>
            <person name="Kerfeld C.A."/>
        </authorList>
    </citation>
    <scope>NUCLEOTIDE SEQUENCE [LARGE SCALE GENOMIC DNA]</scope>
    <source>
        <strain evidence="13 14">PCC 7417</strain>
    </source>
</reference>
<proteinExistence type="inferred from homology"/>
<dbReference type="CDD" id="cd10030">
    <property type="entry name" value="UDG-F4_TTUDGA_SPO1dp_like"/>
    <property type="match status" value="1"/>
</dbReference>
<dbReference type="InterPro" id="IPR051536">
    <property type="entry name" value="UDG_Type-4/5"/>
</dbReference>
<dbReference type="InterPro" id="IPR005273">
    <property type="entry name" value="Ura-DNA_glyco_family4"/>
</dbReference>
<dbReference type="GO" id="GO:0046872">
    <property type="term" value="F:metal ion binding"/>
    <property type="evidence" value="ECO:0007669"/>
    <property type="project" value="UniProtKB-KW"/>
</dbReference>
<dbReference type="InterPro" id="IPR036895">
    <property type="entry name" value="Uracil-DNA_glycosylase-like_sf"/>
</dbReference>
<evidence type="ECO:0000256" key="9">
    <source>
        <dbReference type="ARBA" id="ARBA00023004"/>
    </source>
</evidence>
<feature type="domain" description="Uracil-DNA glycosylase-like" evidence="12">
    <location>
        <begin position="103"/>
        <end position="255"/>
    </location>
</feature>
<keyword evidence="11" id="KW-0234">DNA repair</keyword>
<evidence type="ECO:0000256" key="4">
    <source>
        <dbReference type="ARBA" id="ARBA00019403"/>
    </source>
</evidence>
<evidence type="ECO:0000256" key="8">
    <source>
        <dbReference type="ARBA" id="ARBA00022801"/>
    </source>
</evidence>
<keyword evidence="8" id="KW-0378">Hydrolase</keyword>
<dbReference type="SMART" id="SM00987">
    <property type="entry name" value="UreE_C"/>
    <property type="match status" value="1"/>
</dbReference>
<evidence type="ECO:0000256" key="6">
    <source>
        <dbReference type="ARBA" id="ARBA00022723"/>
    </source>
</evidence>
<sequence>MTELYAYRLICKSYINTQYSAKVYSRKTAHNQATDAQVNIPTFMSETQLSLFEDSTFNERELIPTNAKIPIPPGTYANVTELAQHCNNCHRCGLGNTRTHAVVGRGNLRSLIMIIGEAPGQSEDETGLPFVGRSGQLLDKILASVNLTTENDIYIANINKCRPPENRVPTPEEIAACKPYLLEQIRLIDPKIILLTGATAVKGITGDKRGITKIRGQWLEWEGRLCMPIFHPSYLLRNPSKEKGSPKWLMWQDIQAVRAKFDEIRNNG</sequence>
<keyword evidence="14" id="KW-1185">Reference proteome</keyword>
<dbReference type="eggNOG" id="COG1573">
    <property type="taxonomic scope" value="Bacteria"/>
</dbReference>
<evidence type="ECO:0000256" key="10">
    <source>
        <dbReference type="ARBA" id="ARBA00023014"/>
    </source>
</evidence>
<dbReference type="GO" id="GO:0004844">
    <property type="term" value="F:uracil DNA N-glycosylase activity"/>
    <property type="evidence" value="ECO:0007669"/>
    <property type="project" value="UniProtKB-EC"/>
</dbReference>
<protein>
    <recommendedName>
        <fullName evidence="4">Type-4 uracil-DNA glycosylase</fullName>
        <ecNumber evidence="3">3.2.2.27</ecNumber>
    </recommendedName>
</protein>
<keyword evidence="6" id="KW-0479">Metal-binding</keyword>